<name>A0A7T1F941_9STAP</name>
<organism evidence="1 2">
    <name type="scientific">Staphylococcus lloydii</name>
    <dbReference type="NCBI Taxonomy" id="2781774"/>
    <lineage>
        <taxon>Bacteria</taxon>
        <taxon>Bacillati</taxon>
        <taxon>Bacillota</taxon>
        <taxon>Bacilli</taxon>
        <taxon>Bacillales</taxon>
        <taxon>Staphylococcaceae</taxon>
        <taxon>Staphylococcus</taxon>
    </lineage>
</organism>
<evidence type="ECO:0000313" key="1">
    <source>
        <dbReference type="EMBL" id="QPM74618.1"/>
    </source>
</evidence>
<proteinExistence type="predicted"/>
<evidence type="ECO:0000313" key="2">
    <source>
        <dbReference type="Proteomes" id="UP000594455"/>
    </source>
</evidence>
<dbReference type="RefSeq" id="WP_195718503.1">
    <property type="nucleotide sequence ID" value="NZ_CP064056.1"/>
</dbReference>
<dbReference type="AlphaFoldDB" id="A0A7T1F941"/>
<reference evidence="1 2" key="1">
    <citation type="submission" date="2020-10" db="EMBL/GenBank/DDBJ databases">
        <title>Closed genome sequences of Staphylococcus lloydii sp. nov. and Staphylococcus durrellii sp. nov. Isolated from Captive Fruit Bats (Pteropus livingstonii).</title>
        <authorList>
            <person name="Fountain K."/>
        </authorList>
    </citation>
    <scope>NUCLEOTIDE SEQUENCE [LARGE SCALE GENOMIC DNA]</scope>
    <source>
        <strain evidence="1 2">23_2_7_LY</strain>
    </source>
</reference>
<dbReference type="EMBL" id="CP064056">
    <property type="protein sequence ID" value="QPM74618.1"/>
    <property type="molecule type" value="Genomic_DNA"/>
</dbReference>
<sequence>MKVSIKEIEDLYSIIKHCKVVFDNTITMEDFETEDEFIKAYQEGARIELNEYADHEYIDLG</sequence>
<accession>A0A7T1F941</accession>
<keyword evidence="2" id="KW-1185">Reference proteome</keyword>
<dbReference type="KEGG" id="sllo:ISP08_09750"/>
<gene>
    <name evidence="1" type="ORF">ISP08_09750</name>
</gene>
<protein>
    <submittedName>
        <fullName evidence="1">Uncharacterized protein</fullName>
    </submittedName>
</protein>
<dbReference type="Proteomes" id="UP000594455">
    <property type="component" value="Chromosome"/>
</dbReference>